<dbReference type="NCBIfam" id="TIGR00041">
    <property type="entry name" value="DTMP_kinase"/>
    <property type="match status" value="1"/>
</dbReference>
<keyword evidence="4 12" id="KW-0808">Transferase</keyword>
<dbReference type="PANTHER" id="PTHR10344">
    <property type="entry name" value="THYMIDYLATE KINASE"/>
    <property type="match status" value="1"/>
</dbReference>
<dbReference type="HAMAP" id="MF_00165">
    <property type="entry name" value="Thymidylate_kinase"/>
    <property type="match status" value="1"/>
</dbReference>
<dbReference type="InterPro" id="IPR018095">
    <property type="entry name" value="Thymidylate_kin_CS"/>
</dbReference>
<evidence type="ECO:0000256" key="2">
    <source>
        <dbReference type="ARBA" id="ARBA00012980"/>
    </source>
</evidence>
<dbReference type="GO" id="GO:0006235">
    <property type="term" value="P:dTTP biosynthetic process"/>
    <property type="evidence" value="ECO:0007669"/>
    <property type="project" value="UniProtKB-UniRule"/>
</dbReference>
<evidence type="ECO:0000256" key="11">
    <source>
        <dbReference type="ARBA" id="ARBA00057735"/>
    </source>
</evidence>
<evidence type="ECO:0000256" key="1">
    <source>
        <dbReference type="ARBA" id="ARBA00009776"/>
    </source>
</evidence>
<evidence type="ECO:0000256" key="3">
    <source>
        <dbReference type="ARBA" id="ARBA00017144"/>
    </source>
</evidence>
<evidence type="ECO:0000259" key="13">
    <source>
        <dbReference type="Pfam" id="PF02223"/>
    </source>
</evidence>
<evidence type="ECO:0000256" key="7">
    <source>
        <dbReference type="ARBA" id="ARBA00022777"/>
    </source>
</evidence>
<dbReference type="PANTHER" id="PTHR10344:SF4">
    <property type="entry name" value="UMP-CMP KINASE 2, MITOCHONDRIAL"/>
    <property type="match status" value="1"/>
</dbReference>
<evidence type="ECO:0000256" key="12">
    <source>
        <dbReference type="HAMAP-Rule" id="MF_00165"/>
    </source>
</evidence>
<dbReference type="RefSeq" id="WP_061933112.1">
    <property type="nucleotide sequence ID" value="NZ_JABCQN010000003.1"/>
</dbReference>
<dbReference type="AlphaFoldDB" id="A0A9Q2FKR6"/>
<evidence type="ECO:0000256" key="5">
    <source>
        <dbReference type="ARBA" id="ARBA00022727"/>
    </source>
</evidence>
<comment type="function">
    <text evidence="11 12">Phosphorylation of dTMP to form dTDP in both de novo and salvage pathways of dTTP synthesis.</text>
</comment>
<reference evidence="14" key="2">
    <citation type="submission" date="2020-11" db="EMBL/GenBank/DDBJ databases">
        <title>Description of novel Gluconobacter species.</title>
        <authorList>
            <person name="Cleenwerck I."/>
            <person name="Cnockaert M."/>
            <person name="Borremans W."/>
            <person name="Wieme A.D."/>
            <person name="De Vuyst L."/>
            <person name="Vandamme P."/>
        </authorList>
    </citation>
    <scope>NUCLEOTIDE SEQUENCE</scope>
    <source>
        <strain evidence="14">R71697</strain>
    </source>
</reference>
<dbReference type="GeneID" id="81474525"/>
<dbReference type="GO" id="GO:0004798">
    <property type="term" value="F:dTMP kinase activity"/>
    <property type="evidence" value="ECO:0007669"/>
    <property type="project" value="UniProtKB-UniRule"/>
</dbReference>
<keyword evidence="7 12" id="KW-0418">Kinase</keyword>
<feature type="binding site" evidence="12">
    <location>
        <begin position="15"/>
        <end position="22"/>
    </location>
    <ligand>
        <name>ATP</name>
        <dbReference type="ChEBI" id="CHEBI:30616"/>
    </ligand>
</feature>
<keyword evidence="6 12" id="KW-0547">Nucleotide-binding</keyword>
<dbReference type="Proteomes" id="UP000661006">
    <property type="component" value="Unassembled WGS sequence"/>
</dbReference>
<evidence type="ECO:0000256" key="8">
    <source>
        <dbReference type="ARBA" id="ARBA00022840"/>
    </source>
</evidence>
<evidence type="ECO:0000256" key="4">
    <source>
        <dbReference type="ARBA" id="ARBA00022679"/>
    </source>
</evidence>
<dbReference type="GO" id="GO:0005829">
    <property type="term" value="C:cytosol"/>
    <property type="evidence" value="ECO:0007669"/>
    <property type="project" value="TreeGrafter"/>
</dbReference>
<feature type="domain" description="Thymidylate kinase-like" evidence="13">
    <location>
        <begin position="13"/>
        <end position="202"/>
    </location>
</feature>
<proteinExistence type="inferred from homology"/>
<dbReference type="FunFam" id="3.40.50.300:FF:000225">
    <property type="entry name" value="Thymidylate kinase"/>
    <property type="match status" value="1"/>
</dbReference>
<accession>A0A9Q2FKR6</accession>
<comment type="caution">
    <text evidence="14">The sequence shown here is derived from an EMBL/GenBank/DDBJ whole genome shotgun (WGS) entry which is preliminary data.</text>
</comment>
<keyword evidence="8 12" id="KW-0067">ATP-binding</keyword>
<name>A0A9Q2FKR6_GLUJA</name>
<comment type="catalytic activity">
    <reaction evidence="10 12">
        <text>dTMP + ATP = dTDP + ADP</text>
        <dbReference type="Rhea" id="RHEA:13517"/>
        <dbReference type="ChEBI" id="CHEBI:30616"/>
        <dbReference type="ChEBI" id="CHEBI:58369"/>
        <dbReference type="ChEBI" id="CHEBI:63528"/>
        <dbReference type="ChEBI" id="CHEBI:456216"/>
        <dbReference type="EC" id="2.7.4.9"/>
    </reaction>
</comment>
<protein>
    <recommendedName>
        <fullName evidence="3 12">Thymidylate kinase</fullName>
        <ecNumber evidence="2 12">2.7.4.9</ecNumber>
    </recommendedName>
    <alternativeName>
        <fullName evidence="9 12">dTMP kinase</fullName>
    </alternativeName>
</protein>
<dbReference type="EMBL" id="JABCQN010000003">
    <property type="protein sequence ID" value="MBF0870683.1"/>
    <property type="molecule type" value="Genomic_DNA"/>
</dbReference>
<organism evidence="14 15">
    <name type="scientific">Gluconobacter japonicus</name>
    <dbReference type="NCBI Taxonomy" id="376620"/>
    <lineage>
        <taxon>Bacteria</taxon>
        <taxon>Pseudomonadati</taxon>
        <taxon>Pseudomonadota</taxon>
        <taxon>Alphaproteobacteria</taxon>
        <taxon>Acetobacterales</taxon>
        <taxon>Acetobacteraceae</taxon>
        <taxon>Gluconobacter</taxon>
    </lineage>
</organism>
<evidence type="ECO:0000256" key="10">
    <source>
        <dbReference type="ARBA" id="ARBA00048743"/>
    </source>
</evidence>
<dbReference type="GO" id="GO:0006227">
    <property type="term" value="P:dUDP biosynthetic process"/>
    <property type="evidence" value="ECO:0007669"/>
    <property type="project" value="TreeGrafter"/>
</dbReference>
<evidence type="ECO:0000313" key="15">
    <source>
        <dbReference type="Proteomes" id="UP000661006"/>
    </source>
</evidence>
<evidence type="ECO:0000256" key="9">
    <source>
        <dbReference type="ARBA" id="ARBA00029962"/>
    </source>
</evidence>
<reference evidence="14" key="1">
    <citation type="submission" date="2020-04" db="EMBL/GenBank/DDBJ databases">
        <authorList>
            <person name="Sombolestani A."/>
        </authorList>
    </citation>
    <scope>NUCLEOTIDE SEQUENCE</scope>
    <source>
        <strain evidence="14">R71697</strain>
    </source>
</reference>
<keyword evidence="5 12" id="KW-0545">Nucleotide biosynthesis</keyword>
<comment type="similarity">
    <text evidence="1 12">Belongs to the thymidylate kinase family.</text>
</comment>
<evidence type="ECO:0000313" key="14">
    <source>
        <dbReference type="EMBL" id="MBF0870683.1"/>
    </source>
</evidence>
<dbReference type="GO" id="GO:0005524">
    <property type="term" value="F:ATP binding"/>
    <property type="evidence" value="ECO:0007669"/>
    <property type="project" value="UniProtKB-UniRule"/>
</dbReference>
<dbReference type="SUPFAM" id="SSF52540">
    <property type="entry name" value="P-loop containing nucleoside triphosphate hydrolases"/>
    <property type="match status" value="1"/>
</dbReference>
<dbReference type="EC" id="2.7.4.9" evidence="2 12"/>
<sequence>MALQIKNGLFITLEGGEGAGKSTQARLLADALRDRGYETILTREPGGTPGAEAIRHLLLFGEEEFSWRAEVLAHMAARCDHLDNLIVPALARGAIVVCDRFHDSTLAYQGYGVGNASPERLEFIMGARRLVAREPDLTLLLELPREQALERLESRGGRTDRYEGQAEAFHQRVLTGFDTIARAEPERVKRINAGRTPEAVSRALLEAVLQRLDQTASVSGA</sequence>
<dbReference type="Pfam" id="PF02223">
    <property type="entry name" value="Thymidylate_kin"/>
    <property type="match status" value="1"/>
</dbReference>
<evidence type="ECO:0000256" key="6">
    <source>
        <dbReference type="ARBA" id="ARBA00022741"/>
    </source>
</evidence>
<dbReference type="CDD" id="cd01672">
    <property type="entry name" value="TMPK"/>
    <property type="match status" value="1"/>
</dbReference>
<gene>
    <name evidence="12 14" type="primary">tmk</name>
    <name evidence="14" type="ORF">HKD32_07445</name>
</gene>
<dbReference type="GO" id="GO:0006233">
    <property type="term" value="P:dTDP biosynthetic process"/>
    <property type="evidence" value="ECO:0007669"/>
    <property type="project" value="InterPro"/>
</dbReference>
<dbReference type="InterPro" id="IPR039430">
    <property type="entry name" value="Thymidylate_kin-like_dom"/>
</dbReference>
<dbReference type="InterPro" id="IPR018094">
    <property type="entry name" value="Thymidylate_kinase"/>
</dbReference>
<dbReference type="PROSITE" id="PS01331">
    <property type="entry name" value="THYMIDYLATE_KINASE"/>
    <property type="match status" value="1"/>
</dbReference>
<dbReference type="Gene3D" id="3.40.50.300">
    <property type="entry name" value="P-loop containing nucleotide triphosphate hydrolases"/>
    <property type="match status" value="1"/>
</dbReference>
<dbReference type="InterPro" id="IPR027417">
    <property type="entry name" value="P-loop_NTPase"/>
</dbReference>